<dbReference type="RefSeq" id="WP_226385537.1">
    <property type="nucleotide sequence ID" value="NZ_JADCKA010000010.1"/>
</dbReference>
<comment type="catalytic activity">
    <reaction evidence="2">
        <text>L-homoserine + acetyl-CoA = O-acetyl-L-homoserine + CoA</text>
        <dbReference type="Rhea" id="RHEA:13701"/>
        <dbReference type="ChEBI" id="CHEBI:57287"/>
        <dbReference type="ChEBI" id="CHEBI:57288"/>
        <dbReference type="ChEBI" id="CHEBI:57476"/>
        <dbReference type="ChEBI" id="CHEBI:57716"/>
        <dbReference type="EC" id="2.3.1.31"/>
    </reaction>
</comment>
<keyword evidence="2 3" id="KW-0012">Acyltransferase</keyword>
<dbReference type="CDD" id="cd03131">
    <property type="entry name" value="GATase1_HTS"/>
    <property type="match status" value="1"/>
</dbReference>
<name>A0ABR9QYE4_9FIRM</name>
<dbReference type="EC" id="2.3.1.31" evidence="2"/>
<feature type="site" description="Important for acyl-CoA specificity" evidence="2">
    <location>
        <position position="111"/>
    </location>
</feature>
<organism evidence="3 4">
    <name type="scientific">Gallibacter intestinalis</name>
    <dbReference type="NCBI Taxonomy" id="2779356"/>
    <lineage>
        <taxon>Bacteria</taxon>
        <taxon>Bacillati</taxon>
        <taxon>Bacillota</taxon>
        <taxon>Clostridia</taxon>
        <taxon>Eubacteriales</taxon>
        <taxon>Eubacteriaceae</taxon>
        <taxon>Gallibacter</taxon>
    </lineage>
</organism>
<dbReference type="GO" id="GO:0008899">
    <property type="term" value="F:homoserine O-succinyltransferase activity"/>
    <property type="evidence" value="ECO:0007669"/>
    <property type="project" value="UniProtKB-EC"/>
</dbReference>
<protein>
    <recommendedName>
        <fullName evidence="2">Homoserine O-acetyltransferase</fullName>
        <shortName evidence="2">HAT</shortName>
        <ecNumber evidence="2">2.3.1.31</ecNumber>
    </recommendedName>
    <alternativeName>
        <fullName evidence="2">Homoserine transacetylase</fullName>
        <shortName evidence="2">HTA</shortName>
    </alternativeName>
</protein>
<evidence type="ECO:0000256" key="1">
    <source>
        <dbReference type="ARBA" id="ARBA00022605"/>
    </source>
</evidence>
<comment type="similarity">
    <text evidence="2">Belongs to the MetA family.</text>
</comment>
<dbReference type="Pfam" id="PF04204">
    <property type="entry name" value="HTS"/>
    <property type="match status" value="1"/>
</dbReference>
<accession>A0ABR9QYE4</accession>
<feature type="binding site" evidence="2">
    <location>
        <position position="192"/>
    </location>
    <ligand>
        <name>substrate</name>
    </ligand>
</feature>
<dbReference type="PANTHER" id="PTHR20919">
    <property type="entry name" value="HOMOSERINE O-SUCCINYLTRANSFERASE"/>
    <property type="match status" value="1"/>
</dbReference>
<keyword evidence="2" id="KW-0486">Methionine biosynthesis</keyword>
<keyword evidence="2 3" id="KW-0808">Transferase</keyword>
<dbReference type="PIRSF" id="PIRSF000450">
    <property type="entry name" value="H_ser_succinyltr"/>
    <property type="match status" value="1"/>
</dbReference>
<comment type="subcellular location">
    <subcellularLocation>
        <location evidence="2">Cytoplasm</location>
    </subcellularLocation>
</comment>
<keyword evidence="2" id="KW-0963">Cytoplasm</keyword>
<gene>
    <name evidence="3" type="primary">metA</name>
    <name evidence="2" type="synonym">metAA</name>
    <name evidence="3" type="ORF">INF20_06330</name>
</gene>
<comment type="function">
    <text evidence="2">Transfers an acetyl group from acetyl-CoA to L-homoserine, forming acetyl-L-homoserine.</text>
</comment>
<evidence type="ECO:0000256" key="2">
    <source>
        <dbReference type="HAMAP-Rule" id="MF_00295"/>
    </source>
</evidence>
<dbReference type="PANTHER" id="PTHR20919:SF0">
    <property type="entry name" value="HOMOSERINE O-SUCCINYLTRANSFERASE"/>
    <property type="match status" value="1"/>
</dbReference>
<proteinExistence type="inferred from homology"/>
<comment type="caution">
    <text evidence="3">The sequence shown here is derived from an EMBL/GenBank/DDBJ whole genome shotgun (WGS) entry which is preliminary data.</text>
</comment>
<dbReference type="Proteomes" id="UP001516588">
    <property type="component" value="Unassembled WGS sequence"/>
</dbReference>
<evidence type="ECO:0000313" key="4">
    <source>
        <dbReference type="Proteomes" id="UP001516588"/>
    </source>
</evidence>
<feature type="active site" description="Proton acceptor" evidence="2">
    <location>
        <position position="235"/>
    </location>
</feature>
<dbReference type="InterPro" id="IPR005697">
    <property type="entry name" value="HST_MetA"/>
</dbReference>
<feature type="binding site" evidence="2">
    <location>
        <position position="163"/>
    </location>
    <ligand>
        <name>substrate</name>
    </ligand>
</feature>
<reference evidence="3 4" key="1">
    <citation type="submission" date="2020-10" db="EMBL/GenBank/DDBJ databases">
        <title>ChiBAC.</title>
        <authorList>
            <person name="Zenner C."/>
            <person name="Hitch T.C.A."/>
            <person name="Clavel T."/>
        </authorList>
    </citation>
    <scope>NUCLEOTIDE SEQUENCE [LARGE SCALE GENOMIC DNA]</scope>
    <source>
        <strain evidence="3 4">DSM 108706</strain>
    </source>
</reference>
<dbReference type="HAMAP" id="MF_00295">
    <property type="entry name" value="MetA_acyltransf"/>
    <property type="match status" value="1"/>
</dbReference>
<dbReference type="InterPro" id="IPR033752">
    <property type="entry name" value="MetA_family"/>
</dbReference>
<comment type="caution">
    <text evidence="2">Lacks conserved residue(s) required for the propagation of feature annotation.</text>
</comment>
<keyword evidence="1 2" id="KW-0028">Amino-acid biosynthesis</keyword>
<feature type="active site" description="Acyl-thioester intermediate" evidence="2">
    <location>
        <position position="142"/>
    </location>
</feature>
<dbReference type="NCBIfam" id="TIGR01001">
    <property type="entry name" value="metA"/>
    <property type="match status" value="1"/>
</dbReference>
<feature type="site" description="Important for substrate specificity" evidence="2">
    <location>
        <position position="192"/>
    </location>
</feature>
<comment type="pathway">
    <text evidence="2">Amino-acid biosynthesis; L-methionine biosynthesis via de novo pathway; O-acetyl-L-homoserine from L-homoserine: step 1/1.</text>
</comment>
<feature type="binding site" evidence="2">
    <location>
        <position position="249"/>
    </location>
    <ligand>
        <name>substrate</name>
    </ligand>
</feature>
<keyword evidence="4" id="KW-1185">Reference proteome</keyword>
<feature type="active site" evidence="2">
    <location>
        <position position="237"/>
    </location>
</feature>
<sequence>MPVIIPNGLPAAEKLQEENIFTMKEGRAVTQDIRPLEIAIVNLMPTKIATETQLARALSNTPLQVNLTLVRMESHESQHVSEDHMESFYTTLEEIKKKRFDGMIITGAPVEFFEFEEVDYWDEFKELMEYSKENVYSRMFICWGAQAGLYYNHGLQKKILDHKVFGVFPMNVTRPHNPLMRGFDEVFYAPHSRNTEVPKEEILKCPELRILAESDEVGPHIISTENGREIYVMGHHEYDRDTLAQEYFRDVNKGIDIAIPKNYFPDDNPEKEPVITWRGCGSLLFANWLNYYVYQNTPYDITKF</sequence>
<evidence type="ECO:0000313" key="3">
    <source>
        <dbReference type="EMBL" id="MBE5035889.1"/>
    </source>
</evidence>
<dbReference type="EMBL" id="JADCKA010000010">
    <property type="protein sequence ID" value="MBE5035889.1"/>
    <property type="molecule type" value="Genomic_DNA"/>
</dbReference>